<proteinExistence type="predicted"/>
<evidence type="ECO:0000313" key="3">
    <source>
        <dbReference type="Proteomes" id="UP000199469"/>
    </source>
</evidence>
<keyword evidence="3" id="KW-1185">Reference proteome</keyword>
<name>A0A1I0QJ81_9FLAO</name>
<accession>A0A1I0QJ81</accession>
<keyword evidence="1" id="KW-0472">Membrane</keyword>
<dbReference type="Proteomes" id="UP000199469">
    <property type="component" value="Unassembled WGS sequence"/>
</dbReference>
<sequence>MKNNNDKLSRFWFIVSNALPPIGFFLYFKHRNQYPNKAKSALQSAAIGIPIALVGGYILNNYILK</sequence>
<evidence type="ECO:0000313" key="2">
    <source>
        <dbReference type="EMBL" id="SEW27274.1"/>
    </source>
</evidence>
<evidence type="ECO:0000256" key="1">
    <source>
        <dbReference type="SAM" id="Phobius"/>
    </source>
</evidence>
<dbReference type="EMBL" id="FOIU01000001">
    <property type="protein sequence ID" value="SEW27274.1"/>
    <property type="molecule type" value="Genomic_DNA"/>
</dbReference>
<organism evidence="2 3">
    <name type="scientific">Chryseobacterium wanjuense</name>
    <dbReference type="NCBI Taxonomy" id="356305"/>
    <lineage>
        <taxon>Bacteria</taxon>
        <taxon>Pseudomonadati</taxon>
        <taxon>Bacteroidota</taxon>
        <taxon>Flavobacteriia</taxon>
        <taxon>Flavobacteriales</taxon>
        <taxon>Weeksellaceae</taxon>
        <taxon>Chryseobacterium group</taxon>
        <taxon>Chryseobacterium</taxon>
    </lineage>
</organism>
<keyword evidence="1" id="KW-0812">Transmembrane</keyword>
<protein>
    <submittedName>
        <fullName evidence="2">Uncharacterized protein</fullName>
    </submittedName>
</protein>
<gene>
    <name evidence="2" type="ORF">SAMN05421841_1956</name>
</gene>
<dbReference type="AlphaFoldDB" id="A0A1I0QJ81"/>
<feature type="transmembrane region" description="Helical" evidence="1">
    <location>
        <begin position="40"/>
        <end position="59"/>
    </location>
</feature>
<feature type="transmembrane region" description="Helical" evidence="1">
    <location>
        <begin position="12"/>
        <end position="28"/>
    </location>
</feature>
<dbReference type="STRING" id="356305.SAMN05421841_1956"/>
<keyword evidence="1" id="KW-1133">Transmembrane helix</keyword>
<reference evidence="3" key="1">
    <citation type="submission" date="2016-10" db="EMBL/GenBank/DDBJ databases">
        <authorList>
            <person name="Varghese N."/>
            <person name="Submissions S."/>
        </authorList>
    </citation>
    <scope>NUCLEOTIDE SEQUENCE [LARGE SCALE GENOMIC DNA]</scope>
    <source>
        <strain evidence="3">DSM 17724</strain>
    </source>
</reference>